<protein>
    <submittedName>
        <fullName evidence="7">Uncharacterized protein</fullName>
    </submittedName>
</protein>
<dbReference type="PANTHER" id="PTHR44186:SF1">
    <property type="entry name" value="BARDET-BIEDL SYNDROME 4 PROTEIN"/>
    <property type="match status" value="1"/>
</dbReference>
<dbReference type="PANTHER" id="PTHR44186">
    <property type="match status" value="1"/>
</dbReference>
<keyword evidence="6" id="KW-1185">Reference proteome</keyword>
<dbReference type="InterPro" id="IPR019734">
    <property type="entry name" value="TPR_rpt"/>
</dbReference>
<keyword evidence="2 4" id="KW-0802">TPR repeat</keyword>
<evidence type="ECO:0000256" key="3">
    <source>
        <dbReference type="ARBA" id="ARBA00023778"/>
    </source>
</evidence>
<feature type="repeat" description="TPR" evidence="4">
    <location>
        <begin position="382"/>
        <end position="415"/>
    </location>
</feature>
<dbReference type="WBParaSite" id="nRc.2.0.1.t20226-RA">
    <property type="protein sequence ID" value="nRc.2.0.1.t20226-RA"/>
    <property type="gene ID" value="nRc.2.0.1.g20226"/>
</dbReference>
<sequence>MSSNKPNLMYKHDEEDSSGDEEAVQDARPLPPLPKPAEKLAVSGNFEESRQGQELGGSKAVAKLKKAPDLPIIEGKNWLLNQYFVQQNYTACLSLIKQLLDESAGNCEFAFYIRDVETTEYPYDCLHYSILPFLFFNSILSGLIVRQEGKLQESLENFQSCLKIDPYNVVYMKNLAQNLLLLGKVKQALKALDEAVRISDGSINWEIHYWYALCYKNSKDLSKAKEHLNFAINSSNKREEPLQLLAEIFVDENDVTGAIDCYKKIVEMSPENPDHLSALGLLYLRTDSEQQAFELIGRALGFDPNHVGAILAAGSMIQKHGDNDVALNKYRVAAQQWPDNAQLWSNIGMSFQAKKKYVAVEAMNFQAISSLKRANYLAPFDWKILYNLGLVHHEMQQYASAYHFLSSSINLNPKVGRVYALLASMHTFVRKNNSSETMKVRWASKKQDSGLL</sequence>
<evidence type="ECO:0000313" key="6">
    <source>
        <dbReference type="Proteomes" id="UP000887565"/>
    </source>
</evidence>
<evidence type="ECO:0000256" key="4">
    <source>
        <dbReference type="PROSITE-ProRule" id="PRU00339"/>
    </source>
</evidence>
<proteinExistence type="inferred from homology"/>
<dbReference type="OMA" id="HEYRICK"/>
<dbReference type="AlphaFoldDB" id="A0A915J187"/>
<dbReference type="GO" id="GO:0060271">
    <property type="term" value="P:cilium assembly"/>
    <property type="evidence" value="ECO:0007669"/>
    <property type="project" value="TreeGrafter"/>
</dbReference>
<dbReference type="SUPFAM" id="SSF48452">
    <property type="entry name" value="TPR-like"/>
    <property type="match status" value="1"/>
</dbReference>
<accession>A0A915J187</accession>
<reference evidence="7" key="1">
    <citation type="submission" date="2022-11" db="UniProtKB">
        <authorList>
            <consortium name="WormBaseParasite"/>
        </authorList>
    </citation>
    <scope>IDENTIFICATION</scope>
</reference>
<feature type="repeat" description="TPR" evidence="4">
    <location>
        <begin position="273"/>
        <end position="306"/>
    </location>
</feature>
<name>A0A915J187_ROMCU</name>
<dbReference type="Pfam" id="PF13181">
    <property type="entry name" value="TPR_8"/>
    <property type="match status" value="1"/>
</dbReference>
<feature type="region of interest" description="Disordered" evidence="5">
    <location>
        <begin position="1"/>
        <end position="58"/>
    </location>
</feature>
<dbReference type="Gene3D" id="1.25.40.10">
    <property type="entry name" value="Tetratricopeptide repeat domain"/>
    <property type="match status" value="2"/>
</dbReference>
<dbReference type="SMART" id="SM00028">
    <property type="entry name" value="TPR"/>
    <property type="match status" value="5"/>
</dbReference>
<dbReference type="InterPro" id="IPR011990">
    <property type="entry name" value="TPR-like_helical_dom_sf"/>
</dbReference>
<comment type="similarity">
    <text evidence="3">Belongs to the BBS4 family.</text>
</comment>
<dbReference type="GO" id="GO:0036064">
    <property type="term" value="C:ciliary basal body"/>
    <property type="evidence" value="ECO:0007669"/>
    <property type="project" value="TreeGrafter"/>
</dbReference>
<evidence type="ECO:0000256" key="5">
    <source>
        <dbReference type="SAM" id="MobiDB-lite"/>
    </source>
</evidence>
<feature type="compositionally biased region" description="Acidic residues" evidence="5">
    <location>
        <begin position="15"/>
        <end position="24"/>
    </location>
</feature>
<evidence type="ECO:0000313" key="7">
    <source>
        <dbReference type="WBParaSite" id="nRc.2.0.1.t20226-RA"/>
    </source>
</evidence>
<dbReference type="GO" id="GO:0061512">
    <property type="term" value="P:protein localization to cilium"/>
    <property type="evidence" value="ECO:0007669"/>
    <property type="project" value="TreeGrafter"/>
</dbReference>
<keyword evidence="1" id="KW-0677">Repeat</keyword>
<organism evidence="6 7">
    <name type="scientific">Romanomermis culicivorax</name>
    <name type="common">Nematode worm</name>
    <dbReference type="NCBI Taxonomy" id="13658"/>
    <lineage>
        <taxon>Eukaryota</taxon>
        <taxon>Metazoa</taxon>
        <taxon>Ecdysozoa</taxon>
        <taxon>Nematoda</taxon>
        <taxon>Enoplea</taxon>
        <taxon>Dorylaimia</taxon>
        <taxon>Mermithida</taxon>
        <taxon>Mermithoidea</taxon>
        <taxon>Mermithidae</taxon>
        <taxon>Romanomermis</taxon>
    </lineage>
</organism>
<dbReference type="Proteomes" id="UP000887565">
    <property type="component" value="Unplaced"/>
</dbReference>
<feature type="repeat" description="TPR" evidence="4">
    <location>
        <begin position="239"/>
        <end position="272"/>
    </location>
</feature>
<evidence type="ECO:0000256" key="1">
    <source>
        <dbReference type="ARBA" id="ARBA00022737"/>
    </source>
</evidence>
<dbReference type="Pfam" id="PF13432">
    <property type="entry name" value="TPR_16"/>
    <property type="match status" value="1"/>
</dbReference>
<dbReference type="PROSITE" id="PS50005">
    <property type="entry name" value="TPR"/>
    <property type="match status" value="3"/>
</dbReference>
<evidence type="ECO:0000256" key="2">
    <source>
        <dbReference type="ARBA" id="ARBA00022803"/>
    </source>
</evidence>